<sequence>MKQNSEKSPNSELDKSHKFASDKACNKNHENGRTPNLPETKPEQSKRKVVTNYPPFQKGNQHALKHGGYARRMFFSDSIVEDAQALSLKDELFLSRARNLYMAEKIGLWRSQLDDYGGENRDLQDKISAAENAMMRNTARIESIERTLACIRKMCADTDYREVATDKLLREPDRERGELELEGLRLRNEKLRTENENLKKSASDNDNELPQPVAININVVDAKVRNDDSADT</sequence>
<dbReference type="RefSeq" id="WP_038892541.1">
    <property type="nucleotide sequence ID" value="NZ_CGBR01000005.1"/>
</dbReference>
<keyword evidence="5" id="KW-1185">Reference proteome</keyword>
<feature type="region of interest" description="Disordered" evidence="2">
    <location>
        <begin position="190"/>
        <end position="214"/>
    </location>
</feature>
<dbReference type="EMBL" id="CPXJ01000008">
    <property type="protein sequence ID" value="CND30575.1"/>
    <property type="molecule type" value="Genomic_DNA"/>
</dbReference>
<organism evidence="3 6">
    <name type="scientific">Yersinia enterocolitica</name>
    <dbReference type="NCBI Taxonomy" id="630"/>
    <lineage>
        <taxon>Bacteria</taxon>
        <taxon>Pseudomonadati</taxon>
        <taxon>Pseudomonadota</taxon>
        <taxon>Gammaproteobacteria</taxon>
        <taxon>Enterobacterales</taxon>
        <taxon>Yersiniaceae</taxon>
        <taxon>Yersinia</taxon>
    </lineage>
</organism>
<keyword evidence="1" id="KW-0175">Coiled coil</keyword>
<evidence type="ECO:0000313" key="3">
    <source>
        <dbReference type="EMBL" id="CFQ56825.1"/>
    </source>
</evidence>
<name>A0A0H5HNZ2_YEREN</name>
<gene>
    <name evidence="3" type="ORF">ERS137941_01057</name>
    <name evidence="4" type="ORF">ERS137959_00828</name>
</gene>
<reference evidence="4 5" key="1">
    <citation type="submission" date="2015-03" db="EMBL/GenBank/DDBJ databases">
        <authorList>
            <consortium name="Pathogen Informatics"/>
            <person name="Murphy D."/>
        </authorList>
    </citation>
    <scope>NUCLEOTIDE SEQUENCE [LARGE SCALE GENOMIC DNA]</scope>
    <source>
        <strain evidence="4 5">IP05342</strain>
    </source>
</reference>
<proteinExistence type="predicted"/>
<feature type="compositionally biased region" description="Polar residues" evidence="2">
    <location>
        <begin position="1"/>
        <end position="11"/>
    </location>
</feature>
<dbReference type="Proteomes" id="UP000048841">
    <property type="component" value="Unassembled WGS sequence"/>
</dbReference>
<feature type="region of interest" description="Disordered" evidence="2">
    <location>
        <begin position="1"/>
        <end position="62"/>
    </location>
</feature>
<reference evidence="3 6" key="2">
    <citation type="submission" date="2015-03" db="EMBL/GenBank/DDBJ databases">
        <authorList>
            <person name="Murphy D."/>
        </authorList>
    </citation>
    <scope>NUCLEOTIDE SEQUENCE [LARGE SCALE GENOMIC DNA]</scope>
    <source>
        <strain evidence="3 6">IP26249</strain>
    </source>
</reference>
<accession>A0A0H5HNZ2</accession>
<protein>
    <submittedName>
        <fullName evidence="3 4">Prophage terminase small subunit</fullName>
    </submittedName>
</protein>
<evidence type="ECO:0000313" key="5">
    <source>
        <dbReference type="Proteomes" id="UP000041601"/>
    </source>
</evidence>
<evidence type="ECO:0000256" key="2">
    <source>
        <dbReference type="SAM" id="MobiDB-lite"/>
    </source>
</evidence>
<evidence type="ECO:0000256" key="1">
    <source>
        <dbReference type="SAM" id="Coils"/>
    </source>
</evidence>
<evidence type="ECO:0000313" key="6">
    <source>
        <dbReference type="Proteomes" id="UP000048841"/>
    </source>
</evidence>
<feature type="compositionally biased region" description="Basic and acidic residues" evidence="2">
    <location>
        <begin position="12"/>
        <end position="32"/>
    </location>
</feature>
<evidence type="ECO:0000313" key="4">
    <source>
        <dbReference type="EMBL" id="CND30575.1"/>
    </source>
</evidence>
<feature type="compositionally biased region" description="Basic and acidic residues" evidence="2">
    <location>
        <begin position="190"/>
        <end position="203"/>
    </location>
</feature>
<dbReference type="EMBL" id="CGBR01000005">
    <property type="protein sequence ID" value="CFQ56825.1"/>
    <property type="molecule type" value="Genomic_DNA"/>
</dbReference>
<feature type="coiled-coil region" evidence="1">
    <location>
        <begin position="113"/>
        <end position="140"/>
    </location>
</feature>
<dbReference type="Proteomes" id="UP000041601">
    <property type="component" value="Unassembled WGS sequence"/>
</dbReference>
<dbReference type="AlphaFoldDB" id="A0A0H5HNZ2"/>